<dbReference type="Gramene" id="OMO92501">
    <property type="protein sequence ID" value="OMO92501"/>
    <property type="gene ID" value="CCACVL1_06832"/>
</dbReference>
<dbReference type="GO" id="GO:0010073">
    <property type="term" value="P:meristem maintenance"/>
    <property type="evidence" value="ECO:0007669"/>
    <property type="project" value="InterPro"/>
</dbReference>
<evidence type="ECO:0008006" key="4">
    <source>
        <dbReference type="Google" id="ProtNLM"/>
    </source>
</evidence>
<gene>
    <name evidence="2" type="ORF">CCACVL1_06832</name>
</gene>
<reference evidence="2 3" key="1">
    <citation type="submission" date="2013-09" db="EMBL/GenBank/DDBJ databases">
        <title>Corchorus capsularis genome sequencing.</title>
        <authorList>
            <person name="Alam M."/>
            <person name="Haque M.S."/>
            <person name="Islam M.S."/>
            <person name="Emdad E.M."/>
            <person name="Islam M.M."/>
            <person name="Ahmed B."/>
            <person name="Halim A."/>
            <person name="Hossen Q.M.M."/>
            <person name="Hossain M.Z."/>
            <person name="Ahmed R."/>
            <person name="Khan M.M."/>
            <person name="Islam R."/>
            <person name="Rashid M.M."/>
            <person name="Khan S.A."/>
            <person name="Rahman M.S."/>
            <person name="Alam M."/>
        </authorList>
    </citation>
    <scope>NUCLEOTIDE SEQUENCE [LARGE SCALE GENOMIC DNA]</scope>
    <source>
        <strain evidence="3">cv. CVL-1</strain>
        <tissue evidence="2">Whole seedling</tissue>
    </source>
</reference>
<dbReference type="EMBL" id="AWWV01008190">
    <property type="protein sequence ID" value="OMO92501.1"/>
    <property type="molecule type" value="Genomic_DNA"/>
</dbReference>
<evidence type="ECO:0000313" key="2">
    <source>
        <dbReference type="EMBL" id="OMO92501.1"/>
    </source>
</evidence>
<evidence type="ECO:0000313" key="3">
    <source>
        <dbReference type="Proteomes" id="UP000188268"/>
    </source>
</evidence>
<sequence>MAEQVDPSWVGSLYDAWLELDDGILDFDKYHALGETHTAFGDLLMGAFGCDADFRDLLVKTRVFYAVCFAKRGRFYADSEALAFLLRRWNKSTHTFFTAFGEFTITLEVVATASLLPVVGELDPFSIHLEAKETDIATSFLATYSSLPAAHAHPFHALHACLQVHDKSLAHHSLHDKLSAHQLPIAIKDITKRHVCPWDGEGVFSFGGYPRIIGWLCKKVLLDYSSHFMPTVGSETKKIIVIGTALSLTGSFGVTGYHPNRVARQFSYDQGVLLAPPALPSWARCIINFLIQPLRKHCSHFEVKLMVAGHTFIPMMTPAMIEYWGRFISDFGAFMKFDPEPIPKAFSYNSRLTLGDHYKSFALCYRHSSCYYELTATGWVQYGKSSLVPPLVARVGLVEYVHAESTTSSEGEVSDEQSDSGDDFFAETSASKNKNVKPVASKKRGAKSILPPPPPHKLNTSSSQRFLTQQVLLAQSESTRVLQSLARPLSDVVTNLGDVSAGSHSIILPSVLSSSTFGTTSSVVSNASPNVVILLQMLKRLAMVSAYPWREMVSLQGEPIIGNIPLTSATPSDASLPPTIEHNTMVIEGLSTQVSATGKDVAVDTMASMMGKNVVAEVDAVVDMDAVADTREWSSFRDSLNVSEDEMVLLGMRRSSEHISREGLSITQDYASWSNKPDFAFIITFMH</sequence>
<dbReference type="PANTHER" id="PTHR46033">
    <property type="entry name" value="PROTEIN MAIN-LIKE 2"/>
    <property type="match status" value="1"/>
</dbReference>
<protein>
    <recommendedName>
        <fullName evidence="4">Aminotransferase-like plant mobile domain-containing protein</fullName>
    </recommendedName>
</protein>
<evidence type="ECO:0000256" key="1">
    <source>
        <dbReference type="SAM" id="MobiDB-lite"/>
    </source>
</evidence>
<organism evidence="2 3">
    <name type="scientific">Corchorus capsularis</name>
    <name type="common">Jute</name>
    <dbReference type="NCBI Taxonomy" id="210143"/>
    <lineage>
        <taxon>Eukaryota</taxon>
        <taxon>Viridiplantae</taxon>
        <taxon>Streptophyta</taxon>
        <taxon>Embryophyta</taxon>
        <taxon>Tracheophyta</taxon>
        <taxon>Spermatophyta</taxon>
        <taxon>Magnoliopsida</taxon>
        <taxon>eudicotyledons</taxon>
        <taxon>Gunneridae</taxon>
        <taxon>Pentapetalae</taxon>
        <taxon>rosids</taxon>
        <taxon>malvids</taxon>
        <taxon>Malvales</taxon>
        <taxon>Malvaceae</taxon>
        <taxon>Grewioideae</taxon>
        <taxon>Apeibeae</taxon>
        <taxon>Corchorus</taxon>
    </lineage>
</organism>
<dbReference type="PANTHER" id="PTHR46033:SF8">
    <property type="entry name" value="PROTEIN MAINTENANCE OF MERISTEMS-LIKE"/>
    <property type="match status" value="1"/>
</dbReference>
<proteinExistence type="predicted"/>
<keyword evidence="3" id="KW-1185">Reference proteome</keyword>
<comment type="caution">
    <text evidence="2">The sequence shown here is derived from an EMBL/GenBank/DDBJ whole genome shotgun (WGS) entry which is preliminary data.</text>
</comment>
<dbReference type="Proteomes" id="UP000188268">
    <property type="component" value="Unassembled WGS sequence"/>
</dbReference>
<feature type="compositionally biased region" description="Acidic residues" evidence="1">
    <location>
        <begin position="412"/>
        <end position="425"/>
    </location>
</feature>
<dbReference type="AlphaFoldDB" id="A0A1R3JCF3"/>
<name>A0A1R3JCF3_COCAP</name>
<accession>A0A1R3JCF3</accession>
<feature type="region of interest" description="Disordered" evidence="1">
    <location>
        <begin position="406"/>
        <end position="461"/>
    </location>
</feature>
<dbReference type="OrthoDB" id="1679068at2759"/>
<dbReference type="InterPro" id="IPR044824">
    <property type="entry name" value="MAIN-like"/>
</dbReference>